<keyword evidence="3" id="KW-1185">Reference proteome</keyword>
<dbReference type="Proteomes" id="UP000233742">
    <property type="component" value="Chromosome"/>
</dbReference>
<evidence type="ECO:0000313" key="3">
    <source>
        <dbReference type="Proteomes" id="UP000233742"/>
    </source>
</evidence>
<name>A0A2K9F3F9_9RHOB</name>
<accession>A0A2K9F3F9</accession>
<gene>
    <name evidence="2" type="ORF">CUV01_17375</name>
</gene>
<dbReference type="KEGG" id="paro:CUV01_17375"/>
<dbReference type="EMBL" id="CP025408">
    <property type="protein sequence ID" value="AUH34912.1"/>
    <property type="molecule type" value="Genomic_DNA"/>
</dbReference>
<evidence type="ECO:0000313" key="2">
    <source>
        <dbReference type="EMBL" id="AUH34912.1"/>
    </source>
</evidence>
<organism evidence="2 3">
    <name type="scientific">Paracoccus tegillarcae</name>
    <dbReference type="NCBI Taxonomy" id="1529068"/>
    <lineage>
        <taxon>Bacteria</taxon>
        <taxon>Pseudomonadati</taxon>
        <taxon>Pseudomonadota</taxon>
        <taxon>Alphaproteobacteria</taxon>
        <taxon>Rhodobacterales</taxon>
        <taxon>Paracoccaceae</taxon>
        <taxon>Paracoccus</taxon>
    </lineage>
</organism>
<dbReference type="RefSeq" id="WP_101461572.1">
    <property type="nucleotide sequence ID" value="NZ_CP025408.1"/>
</dbReference>
<proteinExistence type="predicted"/>
<feature type="region of interest" description="Disordered" evidence="1">
    <location>
        <begin position="1"/>
        <end position="20"/>
    </location>
</feature>
<sequence>MRIIRPYGSSVTERDETGERRRIRPTAAPDQLRDVPAFAGSDQRLVIAQWISVIDKIATKPKGNGGASREQWALRTALGGACWRLIDRWRLLAPADRTEMRALWELRLHPYGNRKWKAKKRNGKFTKPPEPRGRWYAAFLGDTPFGKLQNERKRCIDR</sequence>
<dbReference type="OrthoDB" id="7331891at2"/>
<protein>
    <submittedName>
        <fullName evidence="2">Uncharacterized protein</fullName>
    </submittedName>
</protein>
<evidence type="ECO:0000256" key="1">
    <source>
        <dbReference type="SAM" id="MobiDB-lite"/>
    </source>
</evidence>
<reference evidence="2 3" key="1">
    <citation type="submission" date="2017-12" db="EMBL/GenBank/DDBJ databases">
        <authorList>
            <person name="Hurst M.R.H."/>
        </authorList>
    </citation>
    <scope>NUCLEOTIDE SEQUENCE [LARGE SCALE GENOMIC DNA]</scope>
    <source>
        <strain evidence="2 3">BM15</strain>
    </source>
</reference>
<dbReference type="AlphaFoldDB" id="A0A2K9F3F9"/>